<dbReference type="InterPro" id="IPR052709">
    <property type="entry name" value="Transposase-MT_Hybrid"/>
</dbReference>
<dbReference type="EMBL" id="BGZK01000073">
    <property type="protein sequence ID" value="GBP15702.1"/>
    <property type="molecule type" value="Genomic_DNA"/>
</dbReference>
<name>A0A4C1TP05_EUMVA</name>
<comment type="caution">
    <text evidence="1">The sequence shown here is derived from an EMBL/GenBank/DDBJ whole genome shotgun (WGS) entry which is preliminary data.</text>
</comment>
<organism evidence="1 2">
    <name type="scientific">Eumeta variegata</name>
    <name type="common">Bagworm moth</name>
    <name type="synonym">Eumeta japonica</name>
    <dbReference type="NCBI Taxonomy" id="151549"/>
    <lineage>
        <taxon>Eukaryota</taxon>
        <taxon>Metazoa</taxon>
        <taxon>Ecdysozoa</taxon>
        <taxon>Arthropoda</taxon>
        <taxon>Hexapoda</taxon>
        <taxon>Insecta</taxon>
        <taxon>Pterygota</taxon>
        <taxon>Neoptera</taxon>
        <taxon>Endopterygota</taxon>
        <taxon>Lepidoptera</taxon>
        <taxon>Glossata</taxon>
        <taxon>Ditrysia</taxon>
        <taxon>Tineoidea</taxon>
        <taxon>Psychidae</taxon>
        <taxon>Oiketicinae</taxon>
        <taxon>Eumeta</taxon>
    </lineage>
</organism>
<evidence type="ECO:0000313" key="2">
    <source>
        <dbReference type="Proteomes" id="UP000299102"/>
    </source>
</evidence>
<protein>
    <recommendedName>
        <fullName evidence="3">Mariner Mos1 transposase</fullName>
    </recommendedName>
</protein>
<accession>A0A4C1TP05</accession>
<proteinExistence type="predicted"/>
<dbReference type="PANTHER" id="PTHR46060:SF1">
    <property type="entry name" value="MARINER MOS1 TRANSPOSASE-LIKE PROTEIN"/>
    <property type="match status" value="1"/>
</dbReference>
<keyword evidence="2" id="KW-1185">Reference proteome</keyword>
<reference evidence="1 2" key="1">
    <citation type="journal article" date="2019" name="Commun. Biol.">
        <title>The bagworm genome reveals a unique fibroin gene that provides high tensile strength.</title>
        <authorList>
            <person name="Kono N."/>
            <person name="Nakamura H."/>
            <person name="Ohtoshi R."/>
            <person name="Tomita M."/>
            <person name="Numata K."/>
            <person name="Arakawa K."/>
        </authorList>
    </citation>
    <scope>NUCLEOTIDE SEQUENCE [LARGE SCALE GENOMIC DNA]</scope>
</reference>
<evidence type="ECO:0008006" key="3">
    <source>
        <dbReference type="Google" id="ProtNLM"/>
    </source>
</evidence>
<sequence>MKEYANLKHMSPYDGSAEDLEKGKYYVVPHHGIFITGRTIFRQIIINSEDKDFQLIDWHEVQDLPLRLYKLHTVAYATKSSPFLAIRTLRQLACNGKTTYPAVAQLVGQQQQRALENRKIELRAIKQLCLKNYTTQRVNQDSQDAIGANPLPPYSTVVRWCADSERGGTSTKDNPRSGRPTTVVTEQMVKKIEDHRFTVRFIAKETKISFGSVHVILHERLWMQQVSLRWVPRMFTNARKPTGLSFYFSSFLGTVTTRSR</sequence>
<dbReference type="Proteomes" id="UP000299102">
    <property type="component" value="Unassembled WGS sequence"/>
</dbReference>
<gene>
    <name evidence="1" type="ORF">EVAR_5389_1</name>
</gene>
<evidence type="ECO:0000313" key="1">
    <source>
        <dbReference type="EMBL" id="GBP15702.1"/>
    </source>
</evidence>
<dbReference type="STRING" id="151549.A0A4C1TP05"/>
<dbReference type="PANTHER" id="PTHR46060">
    <property type="entry name" value="MARINER MOS1 TRANSPOSASE-LIKE PROTEIN"/>
    <property type="match status" value="1"/>
</dbReference>
<dbReference type="AlphaFoldDB" id="A0A4C1TP05"/>
<dbReference type="OrthoDB" id="7764385at2759"/>